<dbReference type="Proteomes" id="UP000186309">
    <property type="component" value="Chromosome"/>
</dbReference>
<feature type="transmembrane region" description="Helical" evidence="1">
    <location>
        <begin position="125"/>
        <end position="149"/>
    </location>
</feature>
<evidence type="ECO:0000313" key="3">
    <source>
        <dbReference type="Proteomes" id="UP000186309"/>
    </source>
</evidence>
<feature type="transmembrane region" description="Helical" evidence="1">
    <location>
        <begin position="42"/>
        <end position="63"/>
    </location>
</feature>
<dbReference type="STRING" id="1387353.BSF38_00534"/>
<dbReference type="RefSeq" id="WP_076343340.1">
    <property type="nucleotide sequence ID" value="NZ_CP019082.1"/>
</dbReference>
<dbReference type="EMBL" id="CP019082">
    <property type="protein sequence ID" value="APW59120.1"/>
    <property type="molecule type" value="Genomic_DNA"/>
</dbReference>
<dbReference type="AlphaFoldDB" id="A0A1U7CJK0"/>
<dbReference type="OrthoDB" id="276208at2"/>
<sequence length="180" mass="20084">MIRYFLVLAVTGCSLLLADFAIGFLAASEPRGPGSVWRGVHVLFSLLTVLVILGVHSIVYTYFMATLKWAKEVARVYQLPDWLIAQATRNKRRAFRFIMGSMTAVAVTAWLGAAADTRGGSYGAWHLWVASLTLAFNFVSFVVEYLGIVSHHRLLSELKNQADRMREERYGPEVAARTSL</sequence>
<feature type="transmembrane region" description="Helical" evidence="1">
    <location>
        <begin position="94"/>
        <end position="113"/>
    </location>
</feature>
<name>A0A1U7CJK0_9BACT</name>
<evidence type="ECO:0008006" key="4">
    <source>
        <dbReference type="Google" id="ProtNLM"/>
    </source>
</evidence>
<keyword evidence="1" id="KW-0812">Transmembrane</keyword>
<keyword evidence="3" id="KW-1185">Reference proteome</keyword>
<accession>A0A1U7CJK0</accession>
<keyword evidence="1" id="KW-1133">Transmembrane helix</keyword>
<evidence type="ECO:0000313" key="2">
    <source>
        <dbReference type="EMBL" id="APW59120.1"/>
    </source>
</evidence>
<gene>
    <name evidence="2" type="ORF">BSF38_00534</name>
</gene>
<keyword evidence="1" id="KW-0472">Membrane</keyword>
<organism evidence="2 3">
    <name type="scientific">Paludisphaera borealis</name>
    <dbReference type="NCBI Taxonomy" id="1387353"/>
    <lineage>
        <taxon>Bacteria</taxon>
        <taxon>Pseudomonadati</taxon>
        <taxon>Planctomycetota</taxon>
        <taxon>Planctomycetia</taxon>
        <taxon>Isosphaerales</taxon>
        <taxon>Isosphaeraceae</taxon>
        <taxon>Paludisphaera</taxon>
    </lineage>
</organism>
<evidence type="ECO:0000256" key="1">
    <source>
        <dbReference type="SAM" id="Phobius"/>
    </source>
</evidence>
<dbReference type="KEGG" id="pbor:BSF38_00534"/>
<protein>
    <recommendedName>
        <fullName evidence="4">DUF4405 domain-containing protein</fullName>
    </recommendedName>
</protein>
<proteinExistence type="predicted"/>
<reference evidence="3" key="1">
    <citation type="submission" date="2016-12" db="EMBL/GenBank/DDBJ databases">
        <title>Comparative genomics of four Isosphaeraceae planctomycetes: a common pool of plasmids and glycoside hydrolase genes.</title>
        <authorList>
            <person name="Ivanova A."/>
        </authorList>
    </citation>
    <scope>NUCLEOTIDE SEQUENCE [LARGE SCALE GENOMIC DNA]</scope>
    <source>
        <strain evidence="3">PX4</strain>
    </source>
</reference>